<dbReference type="PROSITE" id="PS01277">
    <property type="entry name" value="RIBONUCLEASE_PH"/>
    <property type="match status" value="1"/>
</dbReference>
<comment type="similarity">
    <text evidence="1 7">Belongs to the RNase PH family.</text>
</comment>
<evidence type="ECO:0000256" key="4">
    <source>
        <dbReference type="ARBA" id="ARBA00022679"/>
    </source>
</evidence>
<dbReference type="FunFam" id="3.30.230.70:FF:000003">
    <property type="entry name" value="Ribonuclease PH"/>
    <property type="match status" value="1"/>
</dbReference>
<keyword evidence="3 7" id="KW-0820">tRNA-binding</keyword>
<dbReference type="SUPFAM" id="SSF55666">
    <property type="entry name" value="Ribonuclease PH domain 2-like"/>
    <property type="match status" value="1"/>
</dbReference>
<dbReference type="InterPro" id="IPR018336">
    <property type="entry name" value="RNase_PH_CS"/>
</dbReference>
<sequence length="237" mass="25756">MRPSGRTAQQIRPVTITRNFTKHAEGSVLIEFGETKVLCNASVEKGVPRFLKGKGQGWVTAEYSMLPRATHTRSQREASRGKQGGRTLEIQRLIGRSLRTCVDLAALGENTITVDCDVIQADGGTRTASITGACVALVDALNWMRAQGMVKVNPLKEMVAAISVGILDGDPVSDLEYVEDSKADTDMNIVMTEAGKFIEIQGTAEGEAFSFDEMNSLVDMARHSIRELIDIQKKALA</sequence>
<comment type="catalytic activity">
    <reaction evidence="7">
        <text>tRNA(n+1) + phosphate = tRNA(n) + a ribonucleoside 5'-diphosphate</text>
        <dbReference type="Rhea" id="RHEA:10628"/>
        <dbReference type="Rhea" id="RHEA-COMP:17343"/>
        <dbReference type="Rhea" id="RHEA-COMP:17344"/>
        <dbReference type="ChEBI" id="CHEBI:43474"/>
        <dbReference type="ChEBI" id="CHEBI:57930"/>
        <dbReference type="ChEBI" id="CHEBI:173114"/>
        <dbReference type="EC" id="2.7.7.56"/>
    </reaction>
</comment>
<evidence type="ECO:0000256" key="2">
    <source>
        <dbReference type="ARBA" id="ARBA00022552"/>
    </source>
</evidence>
<dbReference type="EMBL" id="CP022133">
    <property type="protein sequence ID" value="ASG64810.1"/>
    <property type="molecule type" value="Genomic_DNA"/>
</dbReference>
<reference evidence="11 13" key="1">
    <citation type="journal article" date="2011" name="Front. Microbiol.">
        <title>Genomic signatures of strain selection and enhancement in Bacillus atrophaeus var. globigii, a historical biowarfare simulant.</title>
        <authorList>
            <person name="Gibbons H.S."/>
            <person name="Broomall S.M."/>
            <person name="McNew L.A."/>
            <person name="Daligault H."/>
            <person name="Chapman C."/>
            <person name="Bruce D."/>
            <person name="Karavis M."/>
            <person name="Krepps M."/>
            <person name="McGregor P.A."/>
            <person name="Hong C."/>
            <person name="Park K.H."/>
            <person name="Akmal A."/>
            <person name="Feldman A."/>
            <person name="Lin J.S."/>
            <person name="Chang W.E."/>
            <person name="Higgs B.W."/>
            <person name="Demirev P."/>
            <person name="Lindquist J."/>
            <person name="Liem A."/>
            <person name="Fochler E."/>
            <person name="Read T.D."/>
            <person name="Tapia R."/>
            <person name="Johnson S."/>
            <person name="Bishop-Lilly K.A."/>
            <person name="Detter C."/>
            <person name="Han C."/>
            <person name="Sozhamannan S."/>
            <person name="Rosenzweig C.N."/>
            <person name="Skowronski E.W."/>
        </authorList>
    </citation>
    <scope>NUCLEOTIDE SEQUENCE [LARGE SCALE GENOMIC DNA]</scope>
    <source>
        <strain evidence="11 13">TPS4-2</strain>
    </source>
</reference>
<dbReference type="InterPro" id="IPR002381">
    <property type="entry name" value="RNase_PH_bac-type"/>
</dbReference>
<keyword evidence="12" id="KW-1185">Reference proteome</keyword>
<keyword evidence="6" id="KW-0694">RNA-binding</keyword>
<dbReference type="InterPro" id="IPR020568">
    <property type="entry name" value="Ribosomal_Su5_D2-typ_SF"/>
</dbReference>
<evidence type="ECO:0000313" key="13">
    <source>
        <dbReference type="Proteomes" id="UP000288361"/>
    </source>
</evidence>
<dbReference type="GO" id="GO:0031125">
    <property type="term" value="P:rRNA 3'-end processing"/>
    <property type="evidence" value="ECO:0007669"/>
    <property type="project" value="UniProtKB-ARBA"/>
</dbReference>
<gene>
    <name evidence="7" type="primary">rph</name>
    <name evidence="10" type="ORF">CEW91_00950</name>
    <name evidence="11" type="ORF">CWI73_12160</name>
</gene>
<dbReference type="InterPro" id="IPR050080">
    <property type="entry name" value="RNase_PH"/>
</dbReference>
<reference evidence="10 12" key="2">
    <citation type="submission" date="2017-06" db="EMBL/GenBank/DDBJ databases">
        <title>Complete genome sequence of Idiomarina piscisalsi strain 10PY1A isolated from soil of Soudi Arabia.</title>
        <authorList>
            <person name="Kim M.-C."/>
            <person name="Jung B.K."/>
            <person name="Budiyanto F."/>
            <person name="Nzila A."/>
            <person name="Shin J.-H."/>
        </authorList>
    </citation>
    <scope>NUCLEOTIDE SEQUENCE [LARGE SCALE GENOMIC DNA]</scope>
    <source>
        <strain evidence="10 12">10PY1A</strain>
    </source>
</reference>
<dbReference type="AlphaFoldDB" id="A0A241R0Q2"/>
<dbReference type="PANTHER" id="PTHR11953">
    <property type="entry name" value="EXOSOME COMPLEX COMPONENT"/>
    <property type="match status" value="1"/>
</dbReference>
<evidence type="ECO:0000256" key="1">
    <source>
        <dbReference type="ARBA" id="ARBA00006678"/>
    </source>
</evidence>
<evidence type="ECO:0000313" key="11">
    <source>
        <dbReference type="EMBL" id="RUO60385.1"/>
    </source>
</evidence>
<dbReference type="NCBIfam" id="TIGR01966">
    <property type="entry name" value="RNasePH"/>
    <property type="match status" value="1"/>
</dbReference>
<dbReference type="InterPro" id="IPR001247">
    <property type="entry name" value="ExoRNase_PH_dom1"/>
</dbReference>
<evidence type="ECO:0000313" key="10">
    <source>
        <dbReference type="EMBL" id="ASG64810.1"/>
    </source>
</evidence>
<keyword evidence="5 7" id="KW-0819">tRNA processing</keyword>
<dbReference type="HAMAP" id="MF_00564">
    <property type="entry name" value="RNase_PH"/>
    <property type="match status" value="1"/>
</dbReference>
<organism evidence="11 13">
    <name type="scientific">Idiomarina piscisalsi</name>
    <dbReference type="NCBI Taxonomy" id="1096243"/>
    <lineage>
        <taxon>Bacteria</taxon>
        <taxon>Pseudomonadati</taxon>
        <taxon>Pseudomonadota</taxon>
        <taxon>Gammaproteobacteria</taxon>
        <taxon>Alteromonadales</taxon>
        <taxon>Idiomarinaceae</taxon>
        <taxon>Idiomarina</taxon>
    </lineage>
</organism>
<comment type="subunit">
    <text evidence="7">Homohexameric ring arranged as a trimer of dimers.</text>
</comment>
<comment type="function">
    <text evidence="7">Phosphorolytic 3'-5' exoribonuclease that plays an important role in tRNA 3'-end maturation. Removes nucleotide residues following the 3'-CCA terminus of tRNAs; can also add nucleotides to the ends of RNA molecules by using nucleoside diphosphates as substrates, but this may not be physiologically important. Probably plays a role in initiation of 16S rRNA degradation (leading to ribosome degradation) during starvation.</text>
</comment>
<evidence type="ECO:0000256" key="5">
    <source>
        <dbReference type="ARBA" id="ARBA00022694"/>
    </source>
</evidence>
<evidence type="ECO:0000256" key="7">
    <source>
        <dbReference type="HAMAP-Rule" id="MF_00564"/>
    </source>
</evidence>
<dbReference type="GO" id="GO:0000049">
    <property type="term" value="F:tRNA binding"/>
    <property type="evidence" value="ECO:0007669"/>
    <property type="project" value="UniProtKB-UniRule"/>
</dbReference>
<dbReference type="EMBL" id="PIQA01000017">
    <property type="protein sequence ID" value="RUO60385.1"/>
    <property type="molecule type" value="Genomic_DNA"/>
</dbReference>
<dbReference type="Proteomes" id="UP000197717">
    <property type="component" value="Chromosome"/>
</dbReference>
<feature type="binding site" evidence="7">
    <location>
        <begin position="124"/>
        <end position="126"/>
    </location>
    <ligand>
        <name>phosphate</name>
        <dbReference type="ChEBI" id="CHEBI:43474"/>
        <note>substrate</note>
    </ligand>
</feature>
<accession>A0A241R0Q2</accession>
<evidence type="ECO:0000256" key="3">
    <source>
        <dbReference type="ARBA" id="ARBA00022555"/>
    </source>
</evidence>
<keyword evidence="2 7" id="KW-0698">rRNA processing</keyword>
<dbReference type="KEGG" id="ipi:CEW91_00950"/>
<evidence type="ECO:0000259" key="8">
    <source>
        <dbReference type="Pfam" id="PF01138"/>
    </source>
</evidence>
<evidence type="ECO:0000259" key="9">
    <source>
        <dbReference type="Pfam" id="PF03725"/>
    </source>
</evidence>
<dbReference type="RefSeq" id="WP_053953357.1">
    <property type="nucleotide sequence ID" value="NZ_CP022133.1"/>
</dbReference>
<dbReference type="Proteomes" id="UP000288361">
    <property type="component" value="Unassembled WGS sequence"/>
</dbReference>
<feature type="domain" description="Exoribonuclease phosphorolytic" evidence="8">
    <location>
        <begin position="10"/>
        <end position="140"/>
    </location>
</feature>
<dbReference type="PANTHER" id="PTHR11953:SF0">
    <property type="entry name" value="EXOSOME COMPLEX COMPONENT RRP41"/>
    <property type="match status" value="1"/>
</dbReference>
<dbReference type="InterPro" id="IPR036345">
    <property type="entry name" value="ExoRNase_PH_dom2_sf"/>
</dbReference>
<dbReference type="EC" id="2.7.7.56" evidence="7"/>
<dbReference type="Pfam" id="PF03725">
    <property type="entry name" value="RNase_PH_C"/>
    <property type="match status" value="1"/>
</dbReference>
<dbReference type="GO" id="GO:0000175">
    <property type="term" value="F:3'-5'-RNA exonuclease activity"/>
    <property type="evidence" value="ECO:0007669"/>
    <property type="project" value="UniProtKB-UniRule"/>
</dbReference>
<dbReference type="InterPro" id="IPR015847">
    <property type="entry name" value="ExoRNase_PH_dom2"/>
</dbReference>
<feature type="binding site" evidence="7">
    <location>
        <position position="86"/>
    </location>
    <ligand>
        <name>phosphate</name>
        <dbReference type="ChEBI" id="CHEBI:43474"/>
        <note>substrate</note>
    </ligand>
</feature>
<keyword evidence="7" id="KW-0548">Nucleotidyltransferase</keyword>
<dbReference type="GO" id="GO:0008033">
    <property type="term" value="P:tRNA processing"/>
    <property type="evidence" value="ECO:0007669"/>
    <property type="project" value="UniProtKB-UniRule"/>
</dbReference>
<dbReference type="CDD" id="cd11362">
    <property type="entry name" value="RNase_PH_bact"/>
    <property type="match status" value="1"/>
</dbReference>
<evidence type="ECO:0000313" key="12">
    <source>
        <dbReference type="Proteomes" id="UP000197717"/>
    </source>
</evidence>
<dbReference type="SUPFAM" id="SSF54211">
    <property type="entry name" value="Ribosomal protein S5 domain 2-like"/>
    <property type="match status" value="1"/>
</dbReference>
<keyword evidence="4 7" id="KW-0808">Transferase</keyword>
<feature type="domain" description="Exoribonuclease phosphorolytic" evidence="9">
    <location>
        <begin position="158"/>
        <end position="222"/>
    </location>
</feature>
<dbReference type="GO" id="GO:0009022">
    <property type="term" value="F:tRNA nucleotidyltransferase activity"/>
    <property type="evidence" value="ECO:0007669"/>
    <property type="project" value="UniProtKB-UniRule"/>
</dbReference>
<evidence type="ECO:0000256" key="6">
    <source>
        <dbReference type="ARBA" id="ARBA00022884"/>
    </source>
</evidence>
<dbReference type="InterPro" id="IPR027408">
    <property type="entry name" value="PNPase/RNase_PH_dom_sf"/>
</dbReference>
<dbReference type="GO" id="GO:0016075">
    <property type="term" value="P:rRNA catabolic process"/>
    <property type="evidence" value="ECO:0007669"/>
    <property type="project" value="UniProtKB-UniRule"/>
</dbReference>
<dbReference type="Gene3D" id="3.30.230.70">
    <property type="entry name" value="GHMP Kinase, N-terminal domain"/>
    <property type="match status" value="1"/>
</dbReference>
<proteinExistence type="inferred from homology"/>
<name>A0A241R0Q2_9GAMM</name>
<dbReference type="Pfam" id="PF01138">
    <property type="entry name" value="RNase_PH"/>
    <property type="match status" value="1"/>
</dbReference>
<protein>
    <recommendedName>
        <fullName evidence="7">Ribonuclease PH</fullName>
        <shortName evidence="7">RNase PH</shortName>
        <ecNumber evidence="7">2.7.7.56</ecNumber>
    </recommendedName>
    <alternativeName>
        <fullName evidence="7">tRNA nucleotidyltransferase</fullName>
    </alternativeName>
</protein>